<dbReference type="AlphaFoldDB" id="A0A9P8BZU0"/>
<protein>
    <submittedName>
        <fullName evidence="2">Uncharacterized protein</fullName>
    </submittedName>
</protein>
<dbReference type="EMBL" id="MU251986">
    <property type="protein sequence ID" value="KAG9228300.1"/>
    <property type="molecule type" value="Genomic_DNA"/>
</dbReference>
<evidence type="ECO:0000313" key="2">
    <source>
        <dbReference type="EMBL" id="KAG9228300.1"/>
    </source>
</evidence>
<proteinExistence type="predicted"/>
<sequence>MENTLPNGNVLQSTVRTVYDGTNDRRAQVLRDVSKFEHAFSKLYAGKSLFLLGSNITNLCSANVAGRLEKQQQFPPPGLQAPSAAQDNPLFGAHSSAALQSQAPTYRAAPPGYPQPLTAGPPGQRQASITSNRQASNPNSIENLWADPSSAFSISESSNLQIESSSIRGPWQNSYPPTASNIYFTGTAQLPQGVLTSPKPARKLGEPIQTKVIVDTLPPDVVAKYYPYLIPADMTGKYTPLSEPEQKKLDAVTWSAGHRAAQKARDLDDWFYMGQRRYVTMDGADFVNELEDRQRLSSISYGPIAPPKKTFPPGPAMQREITPGQMESMSVSDATKPLLDAAFGTYLAYAETGPSSRKYLSSFVPSPKWQIDGTENGNQSCFGEDWGAPPKRFGRDIRRQGNY</sequence>
<feature type="compositionally biased region" description="Basic and acidic residues" evidence="1">
    <location>
        <begin position="393"/>
        <end position="403"/>
    </location>
</feature>
<name>A0A9P8BZU0_9HELO</name>
<evidence type="ECO:0000256" key="1">
    <source>
        <dbReference type="SAM" id="MobiDB-lite"/>
    </source>
</evidence>
<feature type="region of interest" description="Disordered" evidence="1">
    <location>
        <begin position="105"/>
        <end position="142"/>
    </location>
</feature>
<feature type="compositionally biased region" description="Polar residues" evidence="1">
    <location>
        <begin position="125"/>
        <end position="142"/>
    </location>
</feature>
<dbReference type="OrthoDB" id="10251048at2759"/>
<comment type="caution">
    <text evidence="2">The sequence shown here is derived from an EMBL/GenBank/DDBJ whole genome shotgun (WGS) entry which is preliminary data.</text>
</comment>
<organism evidence="2 3">
    <name type="scientific">Amylocarpus encephaloides</name>
    <dbReference type="NCBI Taxonomy" id="45428"/>
    <lineage>
        <taxon>Eukaryota</taxon>
        <taxon>Fungi</taxon>
        <taxon>Dikarya</taxon>
        <taxon>Ascomycota</taxon>
        <taxon>Pezizomycotina</taxon>
        <taxon>Leotiomycetes</taxon>
        <taxon>Helotiales</taxon>
        <taxon>Helotiales incertae sedis</taxon>
        <taxon>Amylocarpus</taxon>
    </lineage>
</organism>
<gene>
    <name evidence="2" type="ORF">BJ875DRAFT_435552</name>
</gene>
<dbReference type="Proteomes" id="UP000824998">
    <property type="component" value="Unassembled WGS sequence"/>
</dbReference>
<accession>A0A9P8BZU0</accession>
<reference evidence="2" key="1">
    <citation type="journal article" date="2021" name="IMA Fungus">
        <title>Genomic characterization of three marine fungi, including Emericellopsis atlantica sp. nov. with signatures of a generalist lifestyle and marine biomass degradation.</title>
        <authorList>
            <person name="Hagestad O.C."/>
            <person name="Hou L."/>
            <person name="Andersen J.H."/>
            <person name="Hansen E.H."/>
            <person name="Altermark B."/>
            <person name="Li C."/>
            <person name="Kuhnert E."/>
            <person name="Cox R.J."/>
            <person name="Crous P.W."/>
            <person name="Spatafora J.W."/>
            <person name="Lail K."/>
            <person name="Amirebrahimi M."/>
            <person name="Lipzen A."/>
            <person name="Pangilinan J."/>
            <person name="Andreopoulos W."/>
            <person name="Hayes R.D."/>
            <person name="Ng V."/>
            <person name="Grigoriev I.V."/>
            <person name="Jackson S.A."/>
            <person name="Sutton T.D.S."/>
            <person name="Dobson A.D.W."/>
            <person name="Rama T."/>
        </authorList>
    </citation>
    <scope>NUCLEOTIDE SEQUENCE</scope>
    <source>
        <strain evidence="2">TRa018bII</strain>
    </source>
</reference>
<feature type="region of interest" description="Disordered" evidence="1">
    <location>
        <begin position="375"/>
        <end position="403"/>
    </location>
</feature>
<evidence type="ECO:0000313" key="3">
    <source>
        <dbReference type="Proteomes" id="UP000824998"/>
    </source>
</evidence>
<keyword evidence="3" id="KW-1185">Reference proteome</keyword>